<dbReference type="InterPro" id="IPR008972">
    <property type="entry name" value="Cupredoxin"/>
</dbReference>
<dbReference type="CDD" id="cd04206">
    <property type="entry name" value="CuRO_1_LCC_like"/>
    <property type="match status" value="1"/>
</dbReference>
<evidence type="ECO:0000256" key="1">
    <source>
        <dbReference type="ARBA" id="ARBA00010609"/>
    </source>
</evidence>
<evidence type="ECO:0000313" key="9">
    <source>
        <dbReference type="EMBL" id="RUS24212.1"/>
    </source>
</evidence>
<evidence type="ECO:0000256" key="4">
    <source>
        <dbReference type="ARBA" id="ARBA00023008"/>
    </source>
</evidence>
<comment type="similarity">
    <text evidence="1">Belongs to the multicopper oxidase family.</text>
</comment>
<dbReference type="EMBL" id="RBNJ01016805">
    <property type="protein sequence ID" value="RUS24212.1"/>
    <property type="molecule type" value="Genomic_DNA"/>
</dbReference>
<dbReference type="FunFam" id="2.60.40.420:FF:000045">
    <property type="entry name" value="Laccase 2"/>
    <property type="match status" value="1"/>
</dbReference>
<dbReference type="Pfam" id="PF07732">
    <property type="entry name" value="Cu-oxidase_3"/>
    <property type="match status" value="1"/>
</dbReference>
<dbReference type="SUPFAM" id="SSF49503">
    <property type="entry name" value="Cupredoxins"/>
    <property type="match status" value="3"/>
</dbReference>
<keyword evidence="5" id="KW-0732">Signal</keyword>
<dbReference type="Pfam" id="PF00394">
    <property type="entry name" value="Cu-oxidase"/>
    <property type="match status" value="1"/>
</dbReference>
<protein>
    <submittedName>
        <fullName evidence="9">Cupredoxin</fullName>
    </submittedName>
</protein>
<proteinExistence type="inferred from homology"/>
<evidence type="ECO:0000256" key="2">
    <source>
        <dbReference type="ARBA" id="ARBA00022723"/>
    </source>
</evidence>
<evidence type="ECO:0000259" key="6">
    <source>
        <dbReference type="Pfam" id="PF00394"/>
    </source>
</evidence>
<dbReference type="InterPro" id="IPR011706">
    <property type="entry name" value="Cu-oxidase_C"/>
</dbReference>
<keyword evidence="4" id="KW-0186">Copper</keyword>
<organism evidence="9 10">
    <name type="scientific">Jimgerdemannia flammicorona</name>
    <dbReference type="NCBI Taxonomy" id="994334"/>
    <lineage>
        <taxon>Eukaryota</taxon>
        <taxon>Fungi</taxon>
        <taxon>Fungi incertae sedis</taxon>
        <taxon>Mucoromycota</taxon>
        <taxon>Mucoromycotina</taxon>
        <taxon>Endogonomycetes</taxon>
        <taxon>Endogonales</taxon>
        <taxon>Endogonaceae</taxon>
        <taxon>Jimgerdemannia</taxon>
    </lineage>
</organism>
<dbReference type="AlphaFoldDB" id="A0A433Q3A5"/>
<keyword evidence="10" id="KW-1185">Reference proteome</keyword>
<keyword evidence="3" id="KW-0560">Oxidoreductase</keyword>
<evidence type="ECO:0000256" key="3">
    <source>
        <dbReference type="ARBA" id="ARBA00023002"/>
    </source>
</evidence>
<feature type="domain" description="Plastocyanin-like" evidence="7">
    <location>
        <begin position="408"/>
        <end position="574"/>
    </location>
</feature>
<dbReference type="InterPro" id="IPR045087">
    <property type="entry name" value="Cu-oxidase_fam"/>
</dbReference>
<gene>
    <name evidence="9" type="ORF">BC938DRAFT_473945</name>
</gene>
<feature type="signal peptide" evidence="5">
    <location>
        <begin position="1"/>
        <end position="24"/>
    </location>
</feature>
<name>A0A433Q3A5_9FUNG</name>
<evidence type="ECO:0000256" key="5">
    <source>
        <dbReference type="SAM" id="SignalP"/>
    </source>
</evidence>
<dbReference type="PANTHER" id="PTHR11709">
    <property type="entry name" value="MULTI-COPPER OXIDASE"/>
    <property type="match status" value="1"/>
</dbReference>
<feature type="chain" id="PRO_5019503517" evidence="5">
    <location>
        <begin position="25"/>
        <end position="586"/>
    </location>
</feature>
<dbReference type="InterPro" id="IPR011707">
    <property type="entry name" value="Cu-oxidase-like_N"/>
</dbReference>
<comment type="caution">
    <text evidence="9">The sequence shown here is derived from an EMBL/GenBank/DDBJ whole genome shotgun (WGS) entry which is preliminary data.</text>
</comment>
<dbReference type="InterPro" id="IPR001117">
    <property type="entry name" value="Cu-oxidase_2nd"/>
</dbReference>
<evidence type="ECO:0000259" key="8">
    <source>
        <dbReference type="Pfam" id="PF07732"/>
    </source>
</evidence>
<dbReference type="CDD" id="cd04205">
    <property type="entry name" value="CuRO_2_LCC_like"/>
    <property type="match status" value="1"/>
</dbReference>
<dbReference type="InterPro" id="IPR033138">
    <property type="entry name" value="Cu_oxidase_CS"/>
</dbReference>
<feature type="domain" description="Plastocyanin-like" evidence="6">
    <location>
        <begin position="178"/>
        <end position="330"/>
    </location>
</feature>
<dbReference type="PROSITE" id="PS00079">
    <property type="entry name" value="MULTICOPPER_OXIDASE1"/>
    <property type="match status" value="1"/>
</dbReference>
<reference evidence="9 10" key="1">
    <citation type="journal article" date="2018" name="New Phytol.">
        <title>Phylogenomics of Endogonaceae and evolution of mycorrhizas within Mucoromycota.</title>
        <authorList>
            <person name="Chang Y."/>
            <person name="Desiro A."/>
            <person name="Na H."/>
            <person name="Sandor L."/>
            <person name="Lipzen A."/>
            <person name="Clum A."/>
            <person name="Barry K."/>
            <person name="Grigoriev I.V."/>
            <person name="Martin F.M."/>
            <person name="Stajich J.E."/>
            <person name="Smith M.E."/>
            <person name="Bonito G."/>
            <person name="Spatafora J.W."/>
        </authorList>
    </citation>
    <scope>NUCLEOTIDE SEQUENCE [LARGE SCALE GENOMIC DNA]</scope>
    <source>
        <strain evidence="9 10">AD002</strain>
    </source>
</reference>
<sequence>MGLPHYVPPFFFLAFALVIQSVSAARREYNLTFTTAAISPDCHSFKPSTPSTLLINGQFPGPTIHAERDDTLVIRVQNRIIAVNNEMVTLHFHGIRQRGTPLADGVPFLTQYPVSPGEDYVHEFHAQIQAGTYFYHSHVGFQGVSAFGPLLIYDYPEDSKDHDGGMSLPSSPFEYDEERIFMLSDWWHKDRHAQEQGVLSENFTWIGEPDSLLINGRTIYNASFAESDECKGYDVTTVDYGKVYRFRIMGSQTLETLAFGIGNHTLTIIEIDGHYIEPVETSYLEVASGQRYSVLFYANQSVGNYYVHTDVRWRAVHPQNGIAIVQYSGATDPPKNIVPDLSQLPSFPKEYPQWISSQFKPFRLSASHKPLPLDITSPAREVVLTTSHISLPSGVSVWAINGVAYEMPKTPILLDILSGTRSTNPNYTAAALGDGYDVTRKTYPIRKGEFIDLIFQNTVILPGNCEAHPWHIHGHFHWEVAYGSGMYDPSVRPQDGNPNVTFVTDPFARDTSLVYPTSHAYFDVGSAPVNETKTPVGCGWKKIRIVADNPGVWMVHCHITAHMSMGMQIVLEEAVEEVVATVRGKG</sequence>
<dbReference type="Gene3D" id="2.60.40.420">
    <property type="entry name" value="Cupredoxins - blue copper proteins"/>
    <property type="match status" value="3"/>
</dbReference>
<accession>A0A433Q3A5</accession>
<evidence type="ECO:0000259" key="7">
    <source>
        <dbReference type="Pfam" id="PF07731"/>
    </source>
</evidence>
<dbReference type="Proteomes" id="UP000274822">
    <property type="component" value="Unassembled WGS sequence"/>
</dbReference>
<dbReference type="PANTHER" id="PTHR11709:SF394">
    <property type="entry name" value="FI03373P-RELATED"/>
    <property type="match status" value="1"/>
</dbReference>
<evidence type="ECO:0000313" key="10">
    <source>
        <dbReference type="Proteomes" id="UP000274822"/>
    </source>
</evidence>
<dbReference type="GO" id="GO:0005507">
    <property type="term" value="F:copper ion binding"/>
    <property type="evidence" value="ECO:0007669"/>
    <property type="project" value="InterPro"/>
</dbReference>
<dbReference type="PROSITE" id="PS00080">
    <property type="entry name" value="MULTICOPPER_OXIDASE2"/>
    <property type="match status" value="1"/>
</dbReference>
<dbReference type="GO" id="GO:0016491">
    <property type="term" value="F:oxidoreductase activity"/>
    <property type="evidence" value="ECO:0007669"/>
    <property type="project" value="UniProtKB-KW"/>
</dbReference>
<feature type="domain" description="Plastocyanin-like" evidence="8">
    <location>
        <begin position="49"/>
        <end position="154"/>
    </location>
</feature>
<keyword evidence="2" id="KW-0479">Metal-binding</keyword>
<dbReference type="InterPro" id="IPR002355">
    <property type="entry name" value="Cu_oxidase_Cu_BS"/>
</dbReference>
<dbReference type="Pfam" id="PF07731">
    <property type="entry name" value="Cu-oxidase_2"/>
    <property type="match status" value="1"/>
</dbReference>